<name>A0AA40DPL1_9PEZI</name>
<dbReference type="InterPro" id="IPR001683">
    <property type="entry name" value="PX_dom"/>
</dbReference>
<dbReference type="GO" id="GO:0042147">
    <property type="term" value="P:retrograde transport, endosome to Golgi"/>
    <property type="evidence" value="ECO:0007669"/>
    <property type="project" value="InterPro"/>
</dbReference>
<dbReference type="EC" id="2.7.7.50" evidence="5"/>
<dbReference type="GO" id="GO:0010008">
    <property type="term" value="C:endosome membrane"/>
    <property type="evidence" value="ECO:0007669"/>
    <property type="project" value="UniProtKB-SubCell"/>
</dbReference>
<comment type="function">
    <text evidence="24">Second step of mRNA capping. Transfer of the GMP moiety of GTP to the 5'-end of RNA via an enzyme-GMP covalent reaction intermediate.</text>
</comment>
<dbReference type="GO" id="GO:0015031">
    <property type="term" value="P:protein transport"/>
    <property type="evidence" value="ECO:0007669"/>
    <property type="project" value="UniProtKB-KW"/>
</dbReference>
<dbReference type="InterPro" id="IPR027267">
    <property type="entry name" value="AH/BAR_dom_sf"/>
</dbReference>
<keyword evidence="15" id="KW-0506">mRNA capping</keyword>
<organism evidence="27 28">
    <name type="scientific">Lasiosphaeris hirsuta</name>
    <dbReference type="NCBI Taxonomy" id="260670"/>
    <lineage>
        <taxon>Eukaryota</taxon>
        <taxon>Fungi</taxon>
        <taxon>Dikarya</taxon>
        <taxon>Ascomycota</taxon>
        <taxon>Pezizomycotina</taxon>
        <taxon>Sordariomycetes</taxon>
        <taxon>Sordariomycetidae</taxon>
        <taxon>Sordariales</taxon>
        <taxon>Lasiosphaeriaceae</taxon>
        <taxon>Lasiosphaeris</taxon>
    </lineage>
</organism>
<evidence type="ECO:0000256" key="16">
    <source>
        <dbReference type="ARBA" id="ARBA00023121"/>
    </source>
</evidence>
<evidence type="ECO:0000256" key="23">
    <source>
        <dbReference type="ARBA" id="ARBA00047082"/>
    </source>
</evidence>
<evidence type="ECO:0000313" key="28">
    <source>
        <dbReference type="Proteomes" id="UP001172102"/>
    </source>
</evidence>
<dbReference type="FunFam" id="2.40.50.140:FF:000275">
    <property type="entry name" value="mRNA-capping enzyme subunit alpha"/>
    <property type="match status" value="1"/>
</dbReference>
<dbReference type="GO" id="GO:0006914">
    <property type="term" value="P:autophagy"/>
    <property type="evidence" value="ECO:0007669"/>
    <property type="project" value="UniProtKB-KW"/>
</dbReference>
<dbReference type="EMBL" id="JAUKUA010000005">
    <property type="protein sequence ID" value="KAK0710930.1"/>
    <property type="molecule type" value="Genomic_DNA"/>
</dbReference>
<evidence type="ECO:0000256" key="25">
    <source>
        <dbReference type="SAM" id="MobiDB-lite"/>
    </source>
</evidence>
<evidence type="ECO:0000256" key="13">
    <source>
        <dbReference type="ARBA" id="ARBA00022927"/>
    </source>
</evidence>
<comment type="subcellular location">
    <subcellularLocation>
        <location evidence="2">Endosome membrane</location>
        <topology evidence="2">Peripheral membrane protein</topology>
    </subcellularLocation>
    <subcellularLocation>
        <location evidence="1">Nucleus</location>
    </subcellularLocation>
</comment>
<evidence type="ECO:0000256" key="4">
    <source>
        <dbReference type="ARBA" id="ARBA00010883"/>
    </source>
</evidence>
<comment type="similarity">
    <text evidence="3">Belongs to the eukaryotic GTase family.</text>
</comment>
<dbReference type="SUPFAM" id="SSF56091">
    <property type="entry name" value="DNA ligase/mRNA capping enzyme, catalytic domain"/>
    <property type="match status" value="1"/>
</dbReference>
<reference evidence="27" key="1">
    <citation type="submission" date="2023-06" db="EMBL/GenBank/DDBJ databases">
        <title>Genome-scale phylogeny and comparative genomics of the fungal order Sordariales.</title>
        <authorList>
            <consortium name="Lawrence Berkeley National Laboratory"/>
            <person name="Hensen N."/>
            <person name="Bonometti L."/>
            <person name="Westerberg I."/>
            <person name="Brannstrom I.O."/>
            <person name="Guillou S."/>
            <person name="Cros-Aarteil S."/>
            <person name="Calhoun S."/>
            <person name="Haridas S."/>
            <person name="Kuo A."/>
            <person name="Mondo S."/>
            <person name="Pangilinan J."/>
            <person name="Riley R."/>
            <person name="Labutti K."/>
            <person name="Andreopoulos B."/>
            <person name="Lipzen A."/>
            <person name="Chen C."/>
            <person name="Yanf M."/>
            <person name="Daum C."/>
            <person name="Ng V."/>
            <person name="Clum A."/>
            <person name="Steindorff A."/>
            <person name="Ohm R."/>
            <person name="Martin F."/>
            <person name="Silar P."/>
            <person name="Natvig D."/>
            <person name="Lalanne C."/>
            <person name="Gautier V."/>
            <person name="Ament-Velasquez S.L."/>
            <person name="Kruys A."/>
            <person name="Hutchinson M.I."/>
            <person name="Powell A.J."/>
            <person name="Barry K."/>
            <person name="Miller A.N."/>
            <person name="Grigoriev I.V."/>
            <person name="Debuchy R."/>
            <person name="Gladieux P."/>
            <person name="Thoren M.H."/>
            <person name="Johannesson H."/>
        </authorList>
    </citation>
    <scope>NUCLEOTIDE SEQUENCE</scope>
    <source>
        <strain evidence="27">SMH4607-1</strain>
    </source>
</reference>
<dbReference type="PROSITE" id="PS50195">
    <property type="entry name" value="PX"/>
    <property type="match status" value="1"/>
</dbReference>
<dbReference type="GO" id="GO:0035091">
    <property type="term" value="F:phosphatidylinositol binding"/>
    <property type="evidence" value="ECO:0007669"/>
    <property type="project" value="InterPro"/>
</dbReference>
<comment type="similarity">
    <text evidence="4">Belongs to the sorting nexin family.</text>
</comment>
<evidence type="ECO:0000256" key="21">
    <source>
        <dbReference type="ARBA" id="ARBA00030702"/>
    </source>
</evidence>
<evidence type="ECO:0000256" key="9">
    <source>
        <dbReference type="ARBA" id="ARBA00022679"/>
    </source>
</evidence>
<dbReference type="Pfam" id="PF00787">
    <property type="entry name" value="PX"/>
    <property type="match status" value="1"/>
</dbReference>
<keyword evidence="9" id="KW-0808">Transferase</keyword>
<dbReference type="InterPro" id="IPR044106">
    <property type="entry name" value="PX_Snx41/Atg20"/>
</dbReference>
<evidence type="ECO:0000313" key="27">
    <source>
        <dbReference type="EMBL" id="KAK0710930.1"/>
    </source>
</evidence>
<evidence type="ECO:0000256" key="19">
    <source>
        <dbReference type="ARBA" id="ARBA00023242"/>
    </source>
</evidence>
<evidence type="ECO:0000256" key="24">
    <source>
        <dbReference type="ARBA" id="ARBA00053845"/>
    </source>
</evidence>
<gene>
    <name evidence="27" type="ORF">B0H67DRAFT_492017</name>
</gene>
<dbReference type="Gene3D" id="3.30.1520.10">
    <property type="entry name" value="Phox-like domain"/>
    <property type="match status" value="1"/>
</dbReference>
<dbReference type="InterPro" id="IPR001339">
    <property type="entry name" value="mRNA_cap_enzyme_adenylation"/>
</dbReference>
<evidence type="ECO:0000256" key="1">
    <source>
        <dbReference type="ARBA" id="ARBA00004123"/>
    </source>
</evidence>
<feature type="region of interest" description="Disordered" evidence="25">
    <location>
        <begin position="431"/>
        <end position="507"/>
    </location>
</feature>
<comment type="catalytic activity">
    <reaction evidence="22">
        <text>a 5'-end diphospho-ribonucleoside in mRNA + GTP + H(+) = a 5'-end (5'-triphosphoguanosine)-ribonucleoside in mRNA + diphosphate</text>
        <dbReference type="Rhea" id="RHEA:67012"/>
        <dbReference type="Rhea" id="RHEA-COMP:17165"/>
        <dbReference type="Rhea" id="RHEA-COMP:17166"/>
        <dbReference type="ChEBI" id="CHEBI:15378"/>
        <dbReference type="ChEBI" id="CHEBI:33019"/>
        <dbReference type="ChEBI" id="CHEBI:37565"/>
        <dbReference type="ChEBI" id="CHEBI:167616"/>
        <dbReference type="ChEBI" id="CHEBI:167617"/>
        <dbReference type="EC" id="2.7.7.50"/>
    </reaction>
    <physiologicalReaction direction="left-to-right" evidence="22">
        <dbReference type="Rhea" id="RHEA:67013"/>
    </physiologicalReaction>
</comment>
<feature type="domain" description="PX" evidence="26">
    <location>
        <begin position="93"/>
        <end position="212"/>
    </location>
</feature>
<dbReference type="GO" id="GO:0004484">
    <property type="term" value="F:mRNA guanylyltransferase activity"/>
    <property type="evidence" value="ECO:0007669"/>
    <property type="project" value="UniProtKB-EC"/>
</dbReference>
<keyword evidence="16" id="KW-0446">Lipid-binding</keyword>
<evidence type="ECO:0000259" key="26">
    <source>
        <dbReference type="PROSITE" id="PS50195"/>
    </source>
</evidence>
<keyword evidence="12" id="KW-0967">Endosome</keyword>
<dbReference type="GO" id="GO:0006370">
    <property type="term" value="P:7-methylguanosine mRNA capping"/>
    <property type="evidence" value="ECO:0007669"/>
    <property type="project" value="UniProtKB-KW"/>
</dbReference>
<evidence type="ECO:0000256" key="8">
    <source>
        <dbReference type="ARBA" id="ARBA00022664"/>
    </source>
</evidence>
<keyword evidence="7" id="KW-0813">Transport</keyword>
<dbReference type="FunFam" id="3.30.470.30:FF:000011">
    <property type="entry name" value="mRNA-capping enzyme subunit alpha"/>
    <property type="match status" value="1"/>
</dbReference>
<sequence>MWNDEDNNPYGETFERRDSFASSANPSSPISRDHPRYDAPHTPSTTSDEAPPANAREFSDDETDEESDAHAHGELIPRRKPGGYDSRVEQMLYENPELPILIIDAGKSSESGGRYIVYTIKTGELIVRRRYSEFASLREALTRLHPTLIIPPIPEKHSMADYAANPTNAKQDQQIIDLRKRMLAVFLNRCRRMEQVRTDGVWWRFLDPNSSWNEVLHSHPVSSIPKSIMRAPPLDTANPTPGHLYLPIPATSARLKTGSGTAPRAEAGGAGAQVFGRFPPESAALDEQELDAYFSAFETSIRDLETLLAGPMEKVNRRTLSHLSSLGHDLSELGARYNAFALSEPAPSLSPAIERVGQAADSSYIATEELSSSLGASFAEPMRENAQFAGVVRNVLRYRVLKRVQQDMTTDELQKKRALLEDLERSEAETRRLDQYLSSSQQIQPPRRSMSVREMPAQHRRDGSGEDTASIDSDFPPTHGDFSSAPSAKIGAPEWAAGGGSPTHRKVPSGNSITNKIFGPIRHAVQGVVDVDPERTRRDTISKTRESIEQLEQAQVASAQDVKDASASVLKDLKRFQREKEDDLKRYMLAYAKSQIEWAKKNKETWEEARAEVEKIDESTSTLPPLTVRHFPKPNRAATTMDPNARPIVDITVPGVKAEMPLLRALREEVARLLNRGQYNFPGAQPVSFGRRHLEELRKEDYYVCEKSDGIRYLLYLTANNDGSEVAYLIDRKNDYWWIHQRNLHFPLQGNPEAFHTDTLIDGELVMDTMPDGTKEPKFLVFDLLALDGKADLLSKPLDKRLGYFRELVMKPYKRLFQEYPGELKFQAFQIEMKEMQYSYGIEMMFREVLPSLKHQNDGLIFTCRTSPYQFGTDQHILKWKAPHDNTIDFRVRFNFPLVNPAPEERAEGQTEPFTDYDSKPEASLLIFTGHDKGEPGYQTFRDPLYLADDEWERLKALGDPLQDRVVECCLDDQGRWRLYRFRDDKNEANHISTVNSVMQSIRDAVSEQDLLGAAKGIKDGWKLRQTAQGH</sequence>
<dbReference type="PANTHER" id="PTHR46979">
    <property type="entry name" value="SORTING NEXIN-41"/>
    <property type="match status" value="1"/>
</dbReference>
<keyword evidence="11" id="KW-0547">Nucleotide-binding</keyword>
<dbReference type="GO" id="GO:0005829">
    <property type="term" value="C:cytosol"/>
    <property type="evidence" value="ECO:0007669"/>
    <property type="project" value="GOC"/>
</dbReference>
<evidence type="ECO:0000256" key="15">
    <source>
        <dbReference type="ARBA" id="ARBA00023042"/>
    </source>
</evidence>
<evidence type="ECO:0000256" key="14">
    <source>
        <dbReference type="ARBA" id="ARBA00023006"/>
    </source>
</evidence>
<keyword evidence="13" id="KW-0653">Protein transport</keyword>
<feature type="compositionally biased region" description="Polar residues" evidence="25">
    <location>
        <begin position="20"/>
        <end position="30"/>
    </location>
</feature>
<evidence type="ECO:0000256" key="2">
    <source>
        <dbReference type="ARBA" id="ARBA00004481"/>
    </source>
</evidence>
<evidence type="ECO:0000256" key="6">
    <source>
        <dbReference type="ARBA" id="ARBA00019171"/>
    </source>
</evidence>
<dbReference type="CDD" id="cd06867">
    <property type="entry name" value="PX_SNX41_42"/>
    <property type="match status" value="1"/>
</dbReference>
<dbReference type="AlphaFoldDB" id="A0AA40DPL1"/>
<dbReference type="GO" id="GO:0005525">
    <property type="term" value="F:GTP binding"/>
    <property type="evidence" value="ECO:0007669"/>
    <property type="project" value="UniProtKB-KW"/>
</dbReference>
<keyword evidence="10" id="KW-0548">Nucleotidyltransferase</keyword>
<dbReference type="SUPFAM" id="SSF64268">
    <property type="entry name" value="PX domain"/>
    <property type="match status" value="1"/>
</dbReference>
<dbReference type="InterPro" id="IPR051079">
    <property type="entry name" value="Sorting_Nexin_Autophagy"/>
</dbReference>
<evidence type="ECO:0000256" key="3">
    <source>
        <dbReference type="ARBA" id="ARBA00010237"/>
    </source>
</evidence>
<dbReference type="Proteomes" id="UP001172102">
    <property type="component" value="Unassembled WGS sequence"/>
</dbReference>
<dbReference type="SUPFAM" id="SSF50249">
    <property type="entry name" value="Nucleic acid-binding proteins"/>
    <property type="match status" value="1"/>
</dbReference>
<dbReference type="CDD" id="cd07895">
    <property type="entry name" value="Adenylation_mRNA_capping"/>
    <property type="match status" value="1"/>
</dbReference>
<evidence type="ECO:0000256" key="18">
    <source>
        <dbReference type="ARBA" id="ARBA00023136"/>
    </source>
</evidence>
<keyword evidence="8" id="KW-0507">mRNA processing</keyword>
<evidence type="ECO:0000256" key="10">
    <source>
        <dbReference type="ARBA" id="ARBA00022695"/>
    </source>
</evidence>
<dbReference type="InterPro" id="IPR036871">
    <property type="entry name" value="PX_dom_sf"/>
</dbReference>
<comment type="subunit">
    <text evidence="23">Heterodimer. The mRNA-capping enzyme is composed of two separate chains alpha and beta, respectively a mRNA guanylyltransferase and an mRNA 5'-triphosphate monophosphatase.</text>
</comment>
<keyword evidence="19" id="KW-0539">Nucleus</keyword>
<evidence type="ECO:0000256" key="7">
    <source>
        <dbReference type="ARBA" id="ARBA00022448"/>
    </source>
</evidence>
<accession>A0AA40DPL1</accession>
<dbReference type="SMART" id="SM00312">
    <property type="entry name" value="PX"/>
    <property type="match status" value="1"/>
</dbReference>
<dbReference type="Pfam" id="PF01331">
    <property type="entry name" value="mRNA_cap_enzyme"/>
    <property type="match status" value="1"/>
</dbReference>
<dbReference type="GO" id="GO:0005634">
    <property type="term" value="C:nucleus"/>
    <property type="evidence" value="ECO:0007669"/>
    <property type="project" value="UniProtKB-SubCell"/>
</dbReference>
<feature type="compositionally biased region" description="Low complexity" evidence="25">
    <location>
        <begin position="438"/>
        <end position="449"/>
    </location>
</feature>
<dbReference type="InterPro" id="IPR013846">
    <property type="entry name" value="mRNA_cap_enzyme_C"/>
</dbReference>
<evidence type="ECO:0000256" key="20">
    <source>
        <dbReference type="ARBA" id="ARBA00029909"/>
    </source>
</evidence>
<protein>
    <recommendedName>
        <fullName evidence="6">mRNA-capping enzyme subunit alpha</fullName>
        <ecNumber evidence="5">2.7.7.50</ecNumber>
    </recommendedName>
    <alternativeName>
        <fullName evidence="20">GTP--RNA guanylyltransferase</fullName>
    </alternativeName>
    <alternativeName>
        <fullName evidence="21">mRNA guanylyltransferase</fullName>
    </alternativeName>
</protein>
<dbReference type="PANTHER" id="PTHR46979:SF2">
    <property type="entry name" value="SORTING NEXIN-41"/>
    <property type="match status" value="1"/>
</dbReference>
<keyword evidence="14" id="KW-0072">Autophagy</keyword>
<keyword evidence="17" id="KW-0342">GTP-binding</keyword>
<evidence type="ECO:0000256" key="5">
    <source>
        <dbReference type="ARBA" id="ARBA00012475"/>
    </source>
</evidence>
<feature type="compositionally biased region" description="Basic and acidic residues" evidence="25">
    <location>
        <begin position="68"/>
        <end position="77"/>
    </location>
</feature>
<keyword evidence="18" id="KW-0472">Membrane</keyword>
<dbReference type="Pfam" id="PF03919">
    <property type="entry name" value="mRNA_cap_C"/>
    <property type="match status" value="1"/>
</dbReference>
<dbReference type="Gene3D" id="1.20.1270.60">
    <property type="entry name" value="Arfaptin homology (AH) domain/BAR domain"/>
    <property type="match status" value="2"/>
</dbReference>
<evidence type="ECO:0000256" key="11">
    <source>
        <dbReference type="ARBA" id="ARBA00022741"/>
    </source>
</evidence>
<dbReference type="InterPro" id="IPR012340">
    <property type="entry name" value="NA-bd_OB-fold"/>
</dbReference>
<dbReference type="Gene3D" id="2.40.50.140">
    <property type="entry name" value="Nucleic acid-binding proteins"/>
    <property type="match status" value="1"/>
</dbReference>
<evidence type="ECO:0000256" key="12">
    <source>
        <dbReference type="ARBA" id="ARBA00022753"/>
    </source>
</evidence>
<proteinExistence type="inferred from homology"/>
<dbReference type="Gene3D" id="3.30.470.30">
    <property type="entry name" value="DNA ligase/mRNA capping enzyme"/>
    <property type="match status" value="1"/>
</dbReference>
<comment type="caution">
    <text evidence="27">The sequence shown here is derived from an EMBL/GenBank/DDBJ whole genome shotgun (WGS) entry which is preliminary data.</text>
</comment>
<evidence type="ECO:0000256" key="22">
    <source>
        <dbReference type="ARBA" id="ARBA00044624"/>
    </source>
</evidence>
<evidence type="ECO:0000256" key="17">
    <source>
        <dbReference type="ARBA" id="ARBA00023134"/>
    </source>
</evidence>
<feature type="region of interest" description="Disordered" evidence="25">
    <location>
        <begin position="1"/>
        <end position="84"/>
    </location>
</feature>
<dbReference type="GO" id="GO:0005524">
    <property type="term" value="F:ATP binding"/>
    <property type="evidence" value="ECO:0007669"/>
    <property type="project" value="InterPro"/>
</dbReference>
<keyword evidence="28" id="KW-1185">Reference proteome</keyword>